<keyword evidence="9 13" id="KW-0472">Membrane</keyword>
<dbReference type="Proteomes" id="UP000324091">
    <property type="component" value="Unassembled WGS sequence"/>
</dbReference>
<evidence type="ECO:0000313" key="18">
    <source>
        <dbReference type="Proteomes" id="UP000324091"/>
    </source>
</evidence>
<reference evidence="17 18" key="1">
    <citation type="submission" date="2019-04" db="EMBL/GenBank/DDBJ databases">
        <title>Chromosome genome assembly for Takifugu flavidus.</title>
        <authorList>
            <person name="Xiao S."/>
        </authorList>
    </citation>
    <scope>NUCLEOTIDE SEQUENCE [LARGE SCALE GENOMIC DNA]</scope>
    <source>
        <strain evidence="17">HTHZ2018</strain>
        <tissue evidence="17">Muscle</tissue>
    </source>
</reference>
<dbReference type="InterPro" id="IPR048285">
    <property type="entry name" value="Integrin_alpha_Ig-like_2"/>
</dbReference>
<evidence type="ECO:0000259" key="16">
    <source>
        <dbReference type="Pfam" id="PF20806"/>
    </source>
</evidence>
<dbReference type="Gene3D" id="2.60.40.1460">
    <property type="entry name" value="Integrin domains. Chain A, domain 2"/>
    <property type="match status" value="1"/>
</dbReference>
<evidence type="ECO:0000256" key="8">
    <source>
        <dbReference type="ARBA" id="ARBA00023037"/>
    </source>
</evidence>
<evidence type="ECO:0000256" key="9">
    <source>
        <dbReference type="ARBA" id="ARBA00023136"/>
    </source>
</evidence>
<keyword evidence="4" id="KW-0732">Signal</keyword>
<comment type="similarity">
    <text evidence="2 13">Belongs to the integrin alpha chain family.</text>
</comment>
<dbReference type="InterPro" id="IPR032695">
    <property type="entry name" value="Integrin_dom_sf"/>
</dbReference>
<dbReference type="SUPFAM" id="SSF69318">
    <property type="entry name" value="Integrin alpha N-terminal domain"/>
    <property type="match status" value="1"/>
</dbReference>
<dbReference type="InterPro" id="IPR013517">
    <property type="entry name" value="FG-GAP"/>
</dbReference>
<evidence type="ECO:0000256" key="12">
    <source>
        <dbReference type="PROSITE-ProRule" id="PRU00803"/>
    </source>
</evidence>
<evidence type="ECO:0000256" key="13">
    <source>
        <dbReference type="RuleBase" id="RU003762"/>
    </source>
</evidence>
<proteinExistence type="inferred from homology"/>
<dbReference type="Pfam" id="PF08441">
    <property type="entry name" value="Integrin_A_Ig_1"/>
    <property type="match status" value="1"/>
</dbReference>
<dbReference type="Gene3D" id="2.130.10.130">
    <property type="entry name" value="Integrin alpha, N-terminal"/>
    <property type="match status" value="1"/>
</dbReference>
<dbReference type="Pfam" id="PF01839">
    <property type="entry name" value="FG-GAP"/>
    <property type="match status" value="1"/>
</dbReference>
<dbReference type="GO" id="GO:0008305">
    <property type="term" value="C:integrin complex"/>
    <property type="evidence" value="ECO:0007669"/>
    <property type="project" value="InterPro"/>
</dbReference>
<evidence type="ECO:0000256" key="11">
    <source>
        <dbReference type="ARBA" id="ARBA00023180"/>
    </source>
</evidence>
<feature type="repeat" description="FG-GAP" evidence="12">
    <location>
        <begin position="84"/>
        <end position="148"/>
    </location>
</feature>
<keyword evidence="10 13" id="KW-0675">Receptor</keyword>
<keyword evidence="11" id="KW-0325">Glycoprotein</keyword>
<evidence type="ECO:0000256" key="3">
    <source>
        <dbReference type="ARBA" id="ARBA00022692"/>
    </source>
</evidence>
<evidence type="ECO:0000256" key="6">
    <source>
        <dbReference type="ARBA" id="ARBA00022889"/>
    </source>
</evidence>
<dbReference type="GO" id="GO:0009897">
    <property type="term" value="C:external side of plasma membrane"/>
    <property type="evidence" value="ECO:0007669"/>
    <property type="project" value="TreeGrafter"/>
</dbReference>
<evidence type="ECO:0000256" key="10">
    <source>
        <dbReference type="ARBA" id="ARBA00023170"/>
    </source>
</evidence>
<dbReference type="GO" id="GO:0098609">
    <property type="term" value="P:cell-cell adhesion"/>
    <property type="evidence" value="ECO:0007669"/>
    <property type="project" value="TreeGrafter"/>
</dbReference>
<evidence type="ECO:0000256" key="1">
    <source>
        <dbReference type="ARBA" id="ARBA00004479"/>
    </source>
</evidence>
<dbReference type="InterPro" id="IPR013649">
    <property type="entry name" value="Integrin_alpha_Ig-like_1"/>
</dbReference>
<dbReference type="PANTHER" id="PTHR23220">
    <property type="entry name" value="INTEGRIN ALPHA"/>
    <property type="match status" value="1"/>
</dbReference>
<gene>
    <name evidence="17" type="ORF">D4764_0225950</name>
</gene>
<dbReference type="Gene3D" id="2.60.40.1510">
    <property type="entry name" value="ntegrin, alpha v. Chain A, domain 3"/>
    <property type="match status" value="1"/>
</dbReference>
<dbReference type="PANTHER" id="PTHR23220:SF9">
    <property type="entry name" value="INTEGRIN ALPHA-6"/>
    <property type="match status" value="1"/>
</dbReference>
<feature type="transmembrane region" description="Helical" evidence="13">
    <location>
        <begin position="559"/>
        <end position="582"/>
    </location>
</feature>
<dbReference type="PRINTS" id="PR01185">
    <property type="entry name" value="INTEGRINA"/>
</dbReference>
<dbReference type="Gene3D" id="2.60.40.1530">
    <property type="entry name" value="ntegrin, alpha v. Chain A, domain 4"/>
    <property type="match status" value="1"/>
</dbReference>
<keyword evidence="8 13" id="KW-0401">Integrin</keyword>
<evidence type="ECO:0000256" key="5">
    <source>
        <dbReference type="ARBA" id="ARBA00022737"/>
    </source>
</evidence>
<feature type="domain" description="Integrin alpha first immunoglubulin-like" evidence="14">
    <location>
        <begin position="139"/>
        <end position="234"/>
    </location>
</feature>
<dbReference type="SMART" id="SM00191">
    <property type="entry name" value="Int_alpha"/>
    <property type="match status" value="2"/>
</dbReference>
<dbReference type="InterPro" id="IPR028994">
    <property type="entry name" value="Integrin_alpha_N"/>
</dbReference>
<dbReference type="GO" id="GO:0007229">
    <property type="term" value="P:integrin-mediated signaling pathway"/>
    <property type="evidence" value="ECO:0007669"/>
    <property type="project" value="UniProtKB-KW"/>
</dbReference>
<accession>A0A5C6MH71</accession>
<dbReference type="EMBL" id="RHFK02000477">
    <property type="protein sequence ID" value="TWW53961.1"/>
    <property type="molecule type" value="Genomic_DNA"/>
</dbReference>
<dbReference type="SUPFAM" id="SSF69179">
    <property type="entry name" value="Integrin domains"/>
    <property type="match status" value="3"/>
</dbReference>
<evidence type="ECO:0000313" key="17">
    <source>
        <dbReference type="EMBL" id="TWW53961.1"/>
    </source>
</evidence>
<comment type="caution">
    <text evidence="17">The sequence shown here is derived from an EMBL/GenBank/DDBJ whole genome shotgun (WGS) entry which is preliminary data.</text>
</comment>
<dbReference type="AlphaFoldDB" id="A0A5C6MH71"/>
<keyword evidence="18" id="KW-1185">Reference proteome</keyword>
<keyword evidence="3 13" id="KW-0812">Transmembrane</keyword>
<keyword evidence="7 13" id="KW-1133">Transmembrane helix</keyword>
<feature type="domain" description="Integrin alpha third immunoglobulin-like" evidence="16">
    <location>
        <begin position="471"/>
        <end position="549"/>
    </location>
</feature>
<dbReference type="InterPro" id="IPR000413">
    <property type="entry name" value="Integrin_alpha"/>
</dbReference>
<dbReference type="PROSITE" id="PS51470">
    <property type="entry name" value="FG_GAP"/>
    <property type="match status" value="1"/>
</dbReference>
<name>A0A5C6MH71_9TELE</name>
<keyword evidence="6 13" id="KW-0130">Cell adhesion</keyword>
<evidence type="ECO:0000256" key="2">
    <source>
        <dbReference type="ARBA" id="ARBA00008054"/>
    </source>
</evidence>
<evidence type="ECO:0000259" key="15">
    <source>
        <dbReference type="Pfam" id="PF20805"/>
    </source>
</evidence>
<dbReference type="Pfam" id="PF20806">
    <property type="entry name" value="Integrin_A_Ig_3"/>
    <property type="match status" value="1"/>
</dbReference>
<feature type="non-terminal residue" evidence="17">
    <location>
        <position position="1"/>
    </location>
</feature>
<dbReference type="GO" id="GO:0005178">
    <property type="term" value="F:integrin binding"/>
    <property type="evidence" value="ECO:0007669"/>
    <property type="project" value="TreeGrafter"/>
</dbReference>
<evidence type="ECO:0000256" key="4">
    <source>
        <dbReference type="ARBA" id="ARBA00022729"/>
    </source>
</evidence>
<dbReference type="GO" id="GO:0007160">
    <property type="term" value="P:cell-matrix adhesion"/>
    <property type="evidence" value="ECO:0007669"/>
    <property type="project" value="TreeGrafter"/>
</dbReference>
<protein>
    <submittedName>
        <fullName evidence="17">Integrin alpha-6 VLA-6</fullName>
    </submittedName>
</protein>
<feature type="domain" description="Integrin alpha second immunoglobulin-like" evidence="15">
    <location>
        <begin position="238"/>
        <end position="378"/>
    </location>
</feature>
<evidence type="ECO:0000256" key="7">
    <source>
        <dbReference type="ARBA" id="ARBA00022989"/>
    </source>
</evidence>
<dbReference type="GO" id="GO:0033627">
    <property type="term" value="P:cell adhesion mediated by integrin"/>
    <property type="evidence" value="ECO:0007669"/>
    <property type="project" value="TreeGrafter"/>
</dbReference>
<dbReference type="InterPro" id="IPR013519">
    <property type="entry name" value="Int_alpha_beta-p"/>
</dbReference>
<evidence type="ECO:0000259" key="14">
    <source>
        <dbReference type="Pfam" id="PF08441"/>
    </source>
</evidence>
<dbReference type="GO" id="GO:0050900">
    <property type="term" value="P:leukocyte migration"/>
    <property type="evidence" value="ECO:0007669"/>
    <property type="project" value="TreeGrafter"/>
</dbReference>
<dbReference type="Pfam" id="PF20805">
    <property type="entry name" value="Integrin_A_Ig_2"/>
    <property type="match status" value="1"/>
</dbReference>
<dbReference type="InterPro" id="IPR048286">
    <property type="entry name" value="Integrin_alpha_Ig-like_3"/>
</dbReference>
<comment type="subcellular location">
    <subcellularLocation>
        <location evidence="1 13">Membrane</location>
        <topology evidence="1 13">Single-pass type I membrane protein</topology>
    </subcellularLocation>
</comment>
<sequence length="590" mass="65359">IVRMEAIDDFPFPIDDPRETGDIDHFNPELIPLLRNSYLGFSIDSGLALIRKGELTIVSGAPRGGYSGQVAFLRPDPRAKRHLSVELVLSGPGLASSFGYDVAVADFNGDGWEDLAVGAPQFYKKDELVATDQKLISLLNYTFEADIRKSNVRLPPRVGFLGVPRGKLELPGQDMEICTDIKLRLLRDFKDRLHSIPVSVTMSLGSSTQWTSEHVTPILDRFQPNNKVSEITLLNRGCGSDNICQSNLHLQYDFCSRQTENGKSVFRSLSGEDGVAVITPTEEDIALELTVTNWGGDDAHQTRSIISLPDTLRYSDIVSTASEPKVDCTVNDKGTLIDCGLGNPIQRDAEVTFYVMLTTSGISLSTKAVNITLQLQTLTRPSQVSFGQSLEGKSTIKSAEDIGAAVQYEFRITNLGRSLKSFTNASLNLFWPKENSAGKWLLYLSHTSSKGVQSVPCSPVNEIDHLKDVKTCTDGLRCVEIHCPLQGLDSTAMVVLHSRLWNTTFLEYYSSFNYLMITVDATLSLTNSPENTGLKSDRLSTQVKLTVFMEREIEYFTKVAWWIIFLTVIALLLLLAMMVFLLSMVNEIIS</sequence>
<keyword evidence="5" id="KW-0677">Repeat</keyword>
<organism evidence="17 18">
    <name type="scientific">Takifugu flavidus</name>
    <name type="common">sansaifugu</name>
    <dbReference type="NCBI Taxonomy" id="433684"/>
    <lineage>
        <taxon>Eukaryota</taxon>
        <taxon>Metazoa</taxon>
        <taxon>Chordata</taxon>
        <taxon>Craniata</taxon>
        <taxon>Vertebrata</taxon>
        <taxon>Euteleostomi</taxon>
        <taxon>Actinopterygii</taxon>
        <taxon>Neopterygii</taxon>
        <taxon>Teleostei</taxon>
        <taxon>Neoteleostei</taxon>
        <taxon>Acanthomorphata</taxon>
        <taxon>Eupercaria</taxon>
        <taxon>Tetraodontiformes</taxon>
        <taxon>Tetradontoidea</taxon>
        <taxon>Tetraodontidae</taxon>
        <taxon>Takifugu</taxon>
    </lineage>
</organism>